<evidence type="ECO:0000256" key="8">
    <source>
        <dbReference type="ARBA" id="ARBA00022833"/>
    </source>
</evidence>
<evidence type="ECO:0000256" key="9">
    <source>
        <dbReference type="ARBA" id="ARBA00022989"/>
    </source>
</evidence>
<dbReference type="InterPro" id="IPR050083">
    <property type="entry name" value="HtpX_protease"/>
</dbReference>
<evidence type="ECO:0000256" key="12">
    <source>
        <dbReference type="HAMAP-Rule" id="MF_00188"/>
    </source>
</evidence>
<evidence type="ECO:0000256" key="4">
    <source>
        <dbReference type="ARBA" id="ARBA00022670"/>
    </source>
</evidence>
<dbReference type="CDD" id="cd07340">
    <property type="entry name" value="M48B_Htpx_like"/>
    <property type="match status" value="1"/>
</dbReference>
<dbReference type="PANTHER" id="PTHR43221">
    <property type="entry name" value="PROTEASE HTPX"/>
    <property type="match status" value="1"/>
</dbReference>
<feature type="binding site" evidence="12">
    <location>
        <position position="141"/>
    </location>
    <ligand>
        <name>Zn(2+)</name>
        <dbReference type="ChEBI" id="CHEBI:29105"/>
        <note>catalytic</note>
    </ligand>
</feature>
<dbReference type="InterPro" id="IPR022919">
    <property type="entry name" value="Pept_M48_protease_HtpX"/>
</dbReference>
<dbReference type="GO" id="GO:0004222">
    <property type="term" value="F:metalloendopeptidase activity"/>
    <property type="evidence" value="ECO:0007669"/>
    <property type="project" value="UniProtKB-UniRule"/>
</dbReference>
<reference evidence="14 15" key="1">
    <citation type="journal article" date="2016" name="Nat. Commun.">
        <title>Thousands of microbial genomes shed light on interconnected biogeochemical processes in an aquifer system.</title>
        <authorList>
            <person name="Anantharaman K."/>
            <person name="Brown C.T."/>
            <person name="Hug L.A."/>
            <person name="Sharon I."/>
            <person name="Castelle C.J."/>
            <person name="Probst A.J."/>
            <person name="Thomas B.C."/>
            <person name="Singh A."/>
            <person name="Wilkins M.J."/>
            <person name="Karaoz U."/>
            <person name="Brodie E.L."/>
            <person name="Williams K.H."/>
            <person name="Hubbard S.S."/>
            <person name="Banfield J.F."/>
        </authorList>
    </citation>
    <scope>NUCLEOTIDE SEQUENCE [LARGE SCALE GENOMIC DNA]</scope>
</reference>
<feature type="domain" description="Peptidase M48" evidence="13">
    <location>
        <begin position="76"/>
        <end position="291"/>
    </location>
</feature>
<dbReference type="GO" id="GO:0006508">
    <property type="term" value="P:proteolysis"/>
    <property type="evidence" value="ECO:0007669"/>
    <property type="project" value="UniProtKB-KW"/>
</dbReference>
<evidence type="ECO:0000256" key="6">
    <source>
        <dbReference type="ARBA" id="ARBA00022723"/>
    </source>
</evidence>
<comment type="similarity">
    <text evidence="2 12">Belongs to the peptidase M48B family.</text>
</comment>
<feature type="binding site" evidence="12">
    <location>
        <position position="217"/>
    </location>
    <ligand>
        <name>Zn(2+)</name>
        <dbReference type="ChEBI" id="CHEBI:29105"/>
        <note>catalytic</note>
    </ligand>
</feature>
<feature type="binding site" evidence="12">
    <location>
        <position position="145"/>
    </location>
    <ligand>
        <name>Zn(2+)</name>
        <dbReference type="ChEBI" id="CHEBI:29105"/>
        <note>catalytic</note>
    </ligand>
</feature>
<name>A0A1F7W8W1_9BACT</name>
<feature type="transmembrane region" description="Helical" evidence="12">
    <location>
        <begin position="153"/>
        <end position="176"/>
    </location>
</feature>
<keyword evidence="11 12" id="KW-0472">Membrane</keyword>
<feature type="active site" evidence="12">
    <location>
        <position position="142"/>
    </location>
</feature>
<evidence type="ECO:0000256" key="5">
    <source>
        <dbReference type="ARBA" id="ARBA00022692"/>
    </source>
</evidence>
<feature type="transmembrane region" description="Helical" evidence="12">
    <location>
        <begin position="188"/>
        <end position="208"/>
    </location>
</feature>
<dbReference type="AlphaFoldDB" id="A0A1F7W8W1"/>
<dbReference type="EC" id="3.4.24.-" evidence="12"/>
<keyword evidence="5 12" id="KW-0812">Transmembrane</keyword>
<dbReference type="GO" id="GO:0008270">
    <property type="term" value="F:zinc ion binding"/>
    <property type="evidence" value="ECO:0007669"/>
    <property type="project" value="UniProtKB-UniRule"/>
</dbReference>
<keyword evidence="6 12" id="KW-0479">Metal-binding</keyword>
<accession>A0A1F7W8W1</accession>
<sequence length="294" mass="32035">MYDQIAANKRRTVLLIAVFTALIVVLGWAFGEQAGSGSAGIILAVVVATAMNLVGYYKGDAVSLAASGAKRVEKRDAPELWNLVENLVISSGLPMPALYVINDPSLNAFATGRDPEHASVAVTTGLAERLTKPELEGVIAHELSHIKNYDIRIMTIVVVLVGTVMLLSDFLLRGMFRRNGRDNGQAGLILLLVGIVLAILSPFLAELIKLAVSRQREYLADASGALMTRFPNGLAAALEKIAREDRPLQRPNHATAHLFLANPFDPHVTKKFERLFSTHPPIEERIKRLRTMGV</sequence>
<dbReference type="InterPro" id="IPR001915">
    <property type="entry name" value="Peptidase_M48"/>
</dbReference>
<evidence type="ECO:0000313" key="15">
    <source>
        <dbReference type="Proteomes" id="UP000176501"/>
    </source>
</evidence>
<keyword evidence="9 12" id="KW-1133">Transmembrane helix</keyword>
<evidence type="ECO:0000256" key="7">
    <source>
        <dbReference type="ARBA" id="ARBA00022801"/>
    </source>
</evidence>
<feature type="transmembrane region" description="Helical" evidence="12">
    <location>
        <begin position="12"/>
        <end position="31"/>
    </location>
</feature>
<comment type="subcellular location">
    <subcellularLocation>
        <location evidence="1 12">Cell membrane</location>
        <topology evidence="1 12">Multi-pass membrane protein</topology>
    </subcellularLocation>
</comment>
<dbReference type="GO" id="GO:0005886">
    <property type="term" value="C:plasma membrane"/>
    <property type="evidence" value="ECO:0007669"/>
    <property type="project" value="UniProtKB-SubCell"/>
</dbReference>
<evidence type="ECO:0000256" key="11">
    <source>
        <dbReference type="ARBA" id="ARBA00023136"/>
    </source>
</evidence>
<feature type="transmembrane region" description="Helical" evidence="12">
    <location>
        <begin position="37"/>
        <end position="57"/>
    </location>
</feature>
<protein>
    <recommendedName>
        <fullName evidence="12">Protease HtpX homolog</fullName>
        <ecNumber evidence="12">3.4.24.-</ecNumber>
    </recommendedName>
</protein>
<organism evidence="14 15">
    <name type="scientific">Candidatus Uhrbacteria bacterium RIFOXYB2_FULL_57_15</name>
    <dbReference type="NCBI Taxonomy" id="1802422"/>
    <lineage>
        <taxon>Bacteria</taxon>
        <taxon>Candidatus Uhriibacteriota</taxon>
    </lineage>
</organism>
<proteinExistence type="inferred from homology"/>
<dbReference type="Gene3D" id="3.30.2010.10">
    <property type="entry name" value="Metalloproteases ('zincins'), catalytic domain"/>
    <property type="match status" value="1"/>
</dbReference>
<gene>
    <name evidence="12" type="primary">htpX</name>
    <name evidence="14" type="ORF">A2304_03005</name>
</gene>
<evidence type="ECO:0000256" key="2">
    <source>
        <dbReference type="ARBA" id="ARBA00009779"/>
    </source>
</evidence>
<keyword evidence="8 12" id="KW-0862">Zinc</keyword>
<keyword evidence="3 12" id="KW-1003">Cell membrane</keyword>
<comment type="caution">
    <text evidence="14">The sequence shown here is derived from an EMBL/GenBank/DDBJ whole genome shotgun (WGS) entry which is preliminary data.</text>
</comment>
<dbReference type="Proteomes" id="UP000176501">
    <property type="component" value="Unassembled WGS sequence"/>
</dbReference>
<keyword evidence="4 12" id="KW-0645">Protease</keyword>
<evidence type="ECO:0000313" key="14">
    <source>
        <dbReference type="EMBL" id="OGL98647.1"/>
    </source>
</evidence>
<keyword evidence="7 12" id="KW-0378">Hydrolase</keyword>
<comment type="cofactor">
    <cofactor evidence="12">
        <name>Zn(2+)</name>
        <dbReference type="ChEBI" id="CHEBI:29105"/>
    </cofactor>
    <text evidence="12">Binds 1 zinc ion per subunit.</text>
</comment>
<dbReference type="Pfam" id="PF01435">
    <property type="entry name" value="Peptidase_M48"/>
    <property type="match status" value="1"/>
</dbReference>
<dbReference type="HAMAP" id="MF_00188">
    <property type="entry name" value="Pept_M48_protease_HtpX"/>
    <property type="match status" value="1"/>
</dbReference>
<evidence type="ECO:0000256" key="1">
    <source>
        <dbReference type="ARBA" id="ARBA00004651"/>
    </source>
</evidence>
<dbReference type="EMBL" id="MGFE01000017">
    <property type="protein sequence ID" value="OGL98647.1"/>
    <property type="molecule type" value="Genomic_DNA"/>
</dbReference>
<evidence type="ECO:0000256" key="3">
    <source>
        <dbReference type="ARBA" id="ARBA00022475"/>
    </source>
</evidence>
<dbReference type="PANTHER" id="PTHR43221:SF1">
    <property type="entry name" value="PROTEASE HTPX"/>
    <property type="match status" value="1"/>
</dbReference>
<evidence type="ECO:0000259" key="13">
    <source>
        <dbReference type="Pfam" id="PF01435"/>
    </source>
</evidence>
<evidence type="ECO:0000256" key="10">
    <source>
        <dbReference type="ARBA" id="ARBA00023049"/>
    </source>
</evidence>
<keyword evidence="10 12" id="KW-0482">Metalloprotease</keyword>